<feature type="domain" description="Pirin N-terminal" evidence="4">
    <location>
        <begin position="7"/>
        <end position="119"/>
    </location>
</feature>
<evidence type="ECO:0000259" key="4">
    <source>
        <dbReference type="Pfam" id="PF02678"/>
    </source>
</evidence>
<dbReference type="PANTHER" id="PTHR43212">
    <property type="entry name" value="QUERCETIN 2,3-DIOXYGENASE"/>
    <property type="match status" value="1"/>
</dbReference>
<evidence type="ECO:0000256" key="3">
    <source>
        <dbReference type="RuleBase" id="RU003457"/>
    </source>
</evidence>
<feature type="binding site" evidence="2">
    <location>
        <position position="59"/>
    </location>
    <ligand>
        <name>Fe cation</name>
        <dbReference type="ChEBI" id="CHEBI:24875"/>
    </ligand>
</feature>
<dbReference type="InterPro" id="IPR011051">
    <property type="entry name" value="RmlC_Cupin_sf"/>
</dbReference>
<dbReference type="CDD" id="cd20311">
    <property type="entry name" value="cupin_Yhhw_C"/>
    <property type="match status" value="1"/>
</dbReference>
<dbReference type="Pfam" id="PF02678">
    <property type="entry name" value="Pirin"/>
    <property type="match status" value="1"/>
</dbReference>
<dbReference type="EMBL" id="SNYQ01000001">
    <property type="protein sequence ID" value="TDQ59442.1"/>
    <property type="molecule type" value="Genomic_DNA"/>
</dbReference>
<sequence length="229" mass="25904">MLKLRKAQERGDGSHDWLQSRHSFSFADYYDPQHMHFSHLRVINEDIIAPGTGFGLHPHKDMEILTYVLSGTVEHRDSMGNTTRVNAGEFQIMSAGSGIFHSEINPSENQPLHLYQIWIIPEQKGITPRYRQGSFVPQPGATLILSPQAEQGSFKVYQDMKLWRYCYEEAQQENLSLNPQRSYWLQVVSGELSINGTPLSAGDALGIKAEQALQLKTSAPTEFLLFDLV</sequence>
<evidence type="ECO:0000313" key="7">
    <source>
        <dbReference type="Proteomes" id="UP000295657"/>
    </source>
</evidence>
<protein>
    <recommendedName>
        <fullName evidence="8">Pirin N-terminal domain-containing protein</fullName>
    </recommendedName>
</protein>
<name>A0A4R6VF12_9PAST</name>
<dbReference type="PANTHER" id="PTHR43212:SF3">
    <property type="entry name" value="QUERCETIN 2,3-DIOXYGENASE"/>
    <property type="match status" value="1"/>
</dbReference>
<comment type="similarity">
    <text evidence="1 3">Belongs to the pirin family.</text>
</comment>
<reference evidence="6 7" key="1">
    <citation type="submission" date="2019-03" db="EMBL/GenBank/DDBJ databases">
        <title>Genomic Encyclopedia of Type Strains, Phase IV (KMG-IV): sequencing the most valuable type-strain genomes for metagenomic binning, comparative biology and taxonomic classification.</title>
        <authorList>
            <person name="Goeker M."/>
        </authorList>
    </citation>
    <scope>NUCLEOTIDE SEQUENCE [LARGE SCALE GENOMIC DNA]</scope>
    <source>
        <strain evidence="6 7">DSM 28403</strain>
    </source>
</reference>
<dbReference type="PIRSF" id="PIRSF006232">
    <property type="entry name" value="Pirin"/>
    <property type="match status" value="1"/>
</dbReference>
<keyword evidence="2" id="KW-0479">Metal-binding</keyword>
<feature type="binding site" evidence="2">
    <location>
        <position position="103"/>
    </location>
    <ligand>
        <name>Fe cation</name>
        <dbReference type="ChEBI" id="CHEBI:24875"/>
    </ligand>
</feature>
<dbReference type="AlphaFoldDB" id="A0A4R6VF12"/>
<dbReference type="OrthoDB" id="9780903at2"/>
<accession>A0A4R6VF12</accession>
<dbReference type="InterPro" id="IPR012093">
    <property type="entry name" value="Pirin"/>
</dbReference>
<feature type="binding site" evidence="2">
    <location>
        <position position="101"/>
    </location>
    <ligand>
        <name>Fe cation</name>
        <dbReference type="ChEBI" id="CHEBI:24875"/>
    </ligand>
</feature>
<dbReference type="CDD" id="cd02910">
    <property type="entry name" value="cupin_Yhhw_N"/>
    <property type="match status" value="1"/>
</dbReference>
<evidence type="ECO:0000259" key="5">
    <source>
        <dbReference type="Pfam" id="PF17954"/>
    </source>
</evidence>
<comment type="caution">
    <text evidence="6">The sequence shown here is derived from an EMBL/GenBank/DDBJ whole genome shotgun (WGS) entry which is preliminary data.</text>
</comment>
<dbReference type="SUPFAM" id="SSF51182">
    <property type="entry name" value="RmlC-like cupins"/>
    <property type="match status" value="1"/>
</dbReference>
<proteinExistence type="inferred from homology"/>
<evidence type="ECO:0008006" key="8">
    <source>
        <dbReference type="Google" id="ProtNLM"/>
    </source>
</evidence>
<keyword evidence="7" id="KW-1185">Reference proteome</keyword>
<dbReference type="InterPro" id="IPR003829">
    <property type="entry name" value="Pirin_N_dom"/>
</dbReference>
<evidence type="ECO:0000256" key="2">
    <source>
        <dbReference type="PIRSR" id="PIRSR006232-1"/>
    </source>
</evidence>
<keyword evidence="2" id="KW-0408">Iron</keyword>
<comment type="cofactor">
    <cofactor evidence="2">
        <name>Fe cation</name>
        <dbReference type="ChEBI" id="CHEBI:24875"/>
    </cofactor>
    <text evidence="2">Binds 1 Fe cation per subunit.</text>
</comment>
<dbReference type="FunFam" id="2.60.120.10:FF:000021">
    <property type="entry name" value="Quercetin 2,3-dioxygenase"/>
    <property type="match status" value="1"/>
</dbReference>
<evidence type="ECO:0000313" key="6">
    <source>
        <dbReference type="EMBL" id="TDQ59442.1"/>
    </source>
</evidence>
<dbReference type="Pfam" id="PF17954">
    <property type="entry name" value="Pirin_C_2"/>
    <property type="match status" value="1"/>
</dbReference>
<dbReference type="Proteomes" id="UP000295657">
    <property type="component" value="Unassembled WGS sequence"/>
</dbReference>
<dbReference type="RefSeq" id="WP_133542373.1">
    <property type="nucleotide sequence ID" value="NZ_SNYQ01000001.1"/>
</dbReference>
<organism evidence="6 7">
    <name type="scientific">Mesocricetibacter intestinalis</name>
    <dbReference type="NCBI Taxonomy" id="1521930"/>
    <lineage>
        <taxon>Bacteria</taxon>
        <taxon>Pseudomonadati</taxon>
        <taxon>Pseudomonadota</taxon>
        <taxon>Gammaproteobacteria</taxon>
        <taxon>Pasteurellales</taxon>
        <taxon>Pasteurellaceae</taxon>
        <taxon>Mesocricetibacter</taxon>
    </lineage>
</organism>
<evidence type="ECO:0000256" key="1">
    <source>
        <dbReference type="ARBA" id="ARBA00008416"/>
    </source>
</evidence>
<dbReference type="GO" id="GO:0046872">
    <property type="term" value="F:metal ion binding"/>
    <property type="evidence" value="ECO:0007669"/>
    <property type="project" value="UniProtKB-KW"/>
</dbReference>
<dbReference type="Gene3D" id="2.60.120.10">
    <property type="entry name" value="Jelly Rolls"/>
    <property type="match status" value="2"/>
</dbReference>
<gene>
    <name evidence="6" type="ORF">EDC45_0089</name>
</gene>
<dbReference type="InterPro" id="IPR041602">
    <property type="entry name" value="Quercetinase_C"/>
</dbReference>
<feature type="domain" description="Quercetin 2,3-dioxygenase C-terminal cupin" evidence="5">
    <location>
        <begin position="143"/>
        <end position="228"/>
    </location>
</feature>
<feature type="binding site" evidence="2">
    <location>
        <position position="57"/>
    </location>
    <ligand>
        <name>Fe cation</name>
        <dbReference type="ChEBI" id="CHEBI:24875"/>
    </ligand>
</feature>
<dbReference type="InterPro" id="IPR014710">
    <property type="entry name" value="RmlC-like_jellyroll"/>
</dbReference>